<accession>Q9D4F3</accession>
<dbReference type="EMBL" id="AK016569">
    <property type="protein sequence ID" value="BAB30311.1"/>
    <property type="molecule type" value="mRNA"/>
</dbReference>
<organism evidence="4">
    <name type="scientific">Mus musculus</name>
    <name type="common">Mouse</name>
    <dbReference type="NCBI Taxonomy" id="10090"/>
    <lineage>
        <taxon>Eukaryota</taxon>
        <taxon>Metazoa</taxon>
        <taxon>Chordata</taxon>
        <taxon>Craniata</taxon>
        <taxon>Vertebrata</taxon>
        <taxon>Euteleostomi</taxon>
        <taxon>Mammalia</taxon>
        <taxon>Eutheria</taxon>
        <taxon>Euarchontoglires</taxon>
        <taxon>Glires</taxon>
        <taxon>Rodentia</taxon>
        <taxon>Myomorpha</taxon>
        <taxon>Muroidea</taxon>
        <taxon>Muridae</taxon>
        <taxon>Murinae</taxon>
        <taxon>Mus</taxon>
        <taxon>Mus</taxon>
    </lineage>
</organism>
<dbReference type="GeneTree" id="ENSGT00910000144208"/>
<dbReference type="RefSeq" id="XP_030107327.1">
    <property type="nucleotide sequence ID" value="XM_030251467.2"/>
</dbReference>
<dbReference type="AlphaFoldDB" id="Q9D4F3"/>
<evidence type="ECO:0000313" key="7">
    <source>
        <dbReference type="Proteomes" id="UP000000589"/>
    </source>
</evidence>
<name>Q9D4F3_MOUSE</name>
<dbReference type="AGR" id="MGI:1921682"/>
<reference evidence="5" key="10">
    <citation type="journal article" date="2011" name="PLoS Biol.">
        <title>Modernizing reference genome assemblies.</title>
        <authorList>
            <person name="Church D.M."/>
            <person name="Schneider V.A."/>
            <person name="Graves T."/>
            <person name="Auger K."/>
            <person name="Cunningham F."/>
            <person name="Bouk N."/>
            <person name="Chen H.C."/>
            <person name="Agarwala R."/>
            <person name="McLaren W.M."/>
            <person name="Ritchie G.R."/>
            <person name="Albracht D."/>
            <person name="Kremitzki M."/>
            <person name="Rock S."/>
            <person name="Kotkiewicz H."/>
            <person name="Kremitzki C."/>
            <person name="Wollam A."/>
            <person name="Trani L."/>
            <person name="Fulton L."/>
            <person name="Fulton R."/>
            <person name="Matthews L."/>
            <person name="Whitehead S."/>
            <person name="Chow W."/>
            <person name="Torrance J."/>
            <person name="Dunn M."/>
            <person name="Harden G."/>
            <person name="Threadgold G."/>
            <person name="Wood J."/>
            <person name="Collins J."/>
            <person name="Heath P."/>
            <person name="Griffiths G."/>
            <person name="Pelan S."/>
            <person name="Grafham D."/>
            <person name="Eichler E.E."/>
            <person name="Weinstock G."/>
            <person name="Mardis E.R."/>
            <person name="Wilson R.K."/>
            <person name="Howe K."/>
            <person name="Flicek P."/>
            <person name="Hubbard T."/>
        </authorList>
    </citation>
    <scope>NUCLEOTIDE SEQUENCE [LARGE SCALE GENOMIC DNA]</scope>
    <source>
        <strain evidence="5">C57BL/6J</strain>
    </source>
</reference>
<dbReference type="PANTHER" id="PTHR16035">
    <property type="entry name" value="PROTEIN FAM90A1"/>
    <property type="match status" value="1"/>
</dbReference>
<feature type="region of interest" description="Disordered" evidence="2">
    <location>
        <begin position="305"/>
        <end position="327"/>
    </location>
</feature>
<dbReference type="HOGENOM" id="CLU_047915_0_1_1"/>
<feature type="domain" description="Zinc knuckle" evidence="3">
    <location>
        <begin position="33"/>
        <end position="74"/>
    </location>
</feature>
<evidence type="ECO:0000256" key="2">
    <source>
        <dbReference type="SAM" id="MobiDB-lite"/>
    </source>
</evidence>
<feature type="compositionally biased region" description="Basic and acidic residues" evidence="2">
    <location>
        <begin position="114"/>
        <end position="134"/>
    </location>
</feature>
<dbReference type="PANTHER" id="PTHR16035:SF14">
    <property type="entry name" value="FAMILY WITH SEQUENCE SIMILARITY 90 MEMBER A11, PSEUDOGENE-RELATED"/>
    <property type="match status" value="1"/>
</dbReference>
<dbReference type="Proteomes" id="UP000000589">
    <property type="component" value="Chromosome X"/>
</dbReference>
<feature type="region of interest" description="Disordered" evidence="2">
    <location>
        <begin position="1"/>
        <end position="41"/>
    </location>
</feature>
<feature type="compositionally biased region" description="Basic residues" evidence="2">
    <location>
        <begin position="102"/>
        <end position="113"/>
    </location>
</feature>
<dbReference type="eggNOG" id="ENOG502RU1C">
    <property type="taxonomic scope" value="Eukaryota"/>
</dbReference>
<dbReference type="RefSeq" id="XP_030107329.1">
    <property type="nucleotide sequence ID" value="XM_030251469.2"/>
</dbReference>
<evidence type="ECO:0000256" key="1">
    <source>
        <dbReference type="ARBA" id="ARBA00007943"/>
    </source>
</evidence>
<feature type="compositionally biased region" description="Basic and acidic residues" evidence="2">
    <location>
        <begin position="16"/>
        <end position="38"/>
    </location>
</feature>
<reference evidence="5" key="11">
    <citation type="submission" date="2025-05" db="UniProtKB">
        <authorList>
            <consortium name="Ensembl"/>
        </authorList>
    </citation>
    <scope>IDENTIFICATION</scope>
    <source>
        <strain evidence="5">C57BL/6J</strain>
    </source>
</reference>
<protein>
    <submittedName>
        <fullName evidence="5">Family with sequence similarity 90, member A1B</fullName>
    </submittedName>
</protein>
<dbReference type="RefSeq" id="XP_030107331.1">
    <property type="nucleotide sequence ID" value="XM_030251471.2"/>
</dbReference>
<feature type="region of interest" description="Disordered" evidence="2">
    <location>
        <begin position="56"/>
        <end position="134"/>
    </location>
</feature>
<evidence type="ECO:0000313" key="4">
    <source>
        <dbReference type="EMBL" id="BAB30311.1"/>
    </source>
</evidence>
<dbReference type="RefSeq" id="XP_030107330.1">
    <property type="nucleotide sequence ID" value="XM_030251470.2"/>
</dbReference>
<dbReference type="ProteomicsDB" id="340708"/>
<dbReference type="Ensembl" id="ENSMUST00000044989.12">
    <property type="protein sequence ID" value="ENSMUSP00000043958.6"/>
    <property type="gene ID" value="ENSMUSG00000043549.14"/>
</dbReference>
<dbReference type="UCSC" id="uc009ttj.1">
    <property type="organism name" value="mouse"/>
</dbReference>
<reference evidence="4" key="7">
    <citation type="journal article" date="2005" name="Science">
        <title>The Transcriptional Landscape of the Mammalian Genome.</title>
        <authorList>
            <consortium name="The FANTOM Consortium"/>
            <consortium name="Riken Genome Exploration Research Group and Genome Science Group (Genome Network Project Core Group)"/>
        </authorList>
    </citation>
    <scope>NUCLEOTIDE SEQUENCE</scope>
    <source>
        <strain evidence="4">C57BL/6J</strain>
        <tissue evidence="4">Testis</tissue>
    </source>
</reference>
<dbReference type="STRING" id="10090.ENSMUSP00000043958"/>
<comment type="similarity">
    <text evidence="1">Belongs to the FAM90 family.</text>
</comment>
<feature type="region of interest" description="Disordered" evidence="2">
    <location>
        <begin position="154"/>
        <end position="177"/>
    </location>
</feature>
<dbReference type="RefSeq" id="XP_030107324.1">
    <property type="nucleotide sequence ID" value="XM_030251464.2"/>
</dbReference>
<reference evidence="4" key="2">
    <citation type="journal article" date="2000" name="Genome Res.">
        <title>Normalization and subtraction of cap-trapper-selected cDNAs to prepare full-length cDNA libraries for rapid discovery of new genes.</title>
        <authorList>
            <person name="Carninci P."/>
            <person name="Shibata Y."/>
            <person name="Hayatsu N."/>
            <person name="Sugahara Y."/>
            <person name="Shibata K."/>
            <person name="Itoh M."/>
            <person name="Konno H."/>
            <person name="Okazaki Y."/>
            <person name="Muramatsu M."/>
            <person name="Hayashizaki Y."/>
        </authorList>
    </citation>
    <scope>NUCLEOTIDE SEQUENCE</scope>
    <source>
        <strain evidence="4">C57BL/6J</strain>
        <tissue evidence="4">Testis</tissue>
    </source>
</reference>
<dbReference type="OMA" id="RPAHEHF"/>
<dbReference type="RefSeq" id="XP_030107328.1">
    <property type="nucleotide sequence ID" value="XM_030251468.1"/>
</dbReference>
<dbReference type="RefSeq" id="XP_030107325.1">
    <property type="nucleotide sequence ID" value="XM_030251465.2"/>
</dbReference>
<gene>
    <name evidence="5 6" type="primary">Fam90a1b</name>
    <name evidence="6" type="synonym">4932442L08Rik</name>
</gene>
<reference evidence="4" key="6">
    <citation type="journal article" date="2002" name="Nature">
        <title>Analysis of the mouse transcriptome based on functional annotation of 60,770 full-length cDNAs.</title>
        <authorList>
            <consortium name="The FANTOM Consortium and the RIKEN Genome Exploration Research Group Phase I and II Team"/>
        </authorList>
    </citation>
    <scope>NUCLEOTIDE SEQUENCE</scope>
    <source>
        <strain evidence="4">C57BL/6J</strain>
        <tissue evidence="4">Testis</tissue>
    </source>
</reference>
<reference evidence="4" key="4">
    <citation type="submission" date="2000-07" db="EMBL/GenBank/DDBJ databases">
        <authorList>
            <person name="Adachi J."/>
            <person name="Aizawa K."/>
            <person name="Akahira S."/>
            <person name="Akimura T."/>
            <person name="Arai A."/>
            <person name="Aono H."/>
            <person name="Arakawa T."/>
            <person name="Bono H."/>
            <person name="Carninci P."/>
            <person name="Fukuda S."/>
            <person name="Fukunishi Y."/>
            <person name="Furuno M."/>
            <person name="Hanagaki T."/>
            <person name="Hara A."/>
            <person name="Hayatsu N."/>
            <person name="Hiramoto K."/>
            <person name="Hiraoka T."/>
            <person name="Hori F."/>
            <person name="Imotani K."/>
            <person name="Ishii Y."/>
            <person name="Itoh M."/>
            <person name="Izawa M."/>
            <person name="Kasukawa T."/>
            <person name="Kato H."/>
            <person name="Kawai J."/>
            <person name="Kojima Y."/>
            <person name="Konno H."/>
            <person name="Kouda M."/>
            <person name="Koya S."/>
            <person name="Kurihara C."/>
            <person name="Matsuyama T."/>
            <person name="Miyazaki A."/>
            <person name="Nishi K."/>
            <person name="Nomura K."/>
            <person name="Numazaki R."/>
            <person name="Ohno M."/>
            <person name="Okazaki Y."/>
            <person name="Okido T."/>
            <person name="Owa C."/>
            <person name="Saito H."/>
            <person name="Saito R."/>
            <person name="Sakai C."/>
            <person name="Sakai K."/>
            <person name="Sano H."/>
            <person name="Sasaki D."/>
            <person name="Shibata K."/>
            <person name="Shibata Y."/>
            <person name="Shinagawa A."/>
            <person name="Shiraki T."/>
            <person name="Sogabe Y."/>
            <person name="Suzuki H."/>
            <person name="Tagami M."/>
            <person name="Tagawa A."/>
            <person name="Takahashi F."/>
            <person name="Tanaka T."/>
            <person name="Tejima Y."/>
            <person name="Toya T."/>
            <person name="Yamamura T."/>
            <person name="Yasunishi A."/>
            <person name="Yoshida K."/>
            <person name="Yoshino M."/>
            <person name="Muramatsu M."/>
            <person name="Hayashizaki Y."/>
        </authorList>
    </citation>
    <scope>NUCLEOTIDE SEQUENCE</scope>
    <source>
        <strain evidence="4">C57BL/6J</strain>
        <tissue evidence="4">Testis</tissue>
    </source>
</reference>
<reference evidence="4" key="5">
    <citation type="journal article" date="2001" name="Nature">
        <title>Functional annotation of a full-length mouse cDNA collection.</title>
        <authorList>
            <consortium name="The RIKEN Genome Exploration Research Group Phase II Team and the FANTOM Consortium"/>
        </authorList>
    </citation>
    <scope>NUCLEOTIDE SEQUENCE</scope>
    <source>
        <strain evidence="4">C57BL/6J</strain>
        <tissue evidence="4">Testis</tissue>
    </source>
</reference>
<reference evidence="4" key="3">
    <citation type="journal article" date="2000" name="Genome Res.">
        <title>RIKEN integrated sequence analysis (RISA) system--384-format sequencing pipeline with 384 multicapillary sequencer.</title>
        <authorList>
            <person name="Shibata K."/>
            <person name="Itoh M."/>
            <person name="Aizawa K."/>
            <person name="Nagaoka S."/>
            <person name="Sasaki N."/>
            <person name="Carninci P."/>
            <person name="Konno H."/>
            <person name="Akiyama J."/>
            <person name="Nishi K."/>
            <person name="Kitsunai T."/>
            <person name="Tashiro H."/>
            <person name="Itoh M."/>
            <person name="Sumi N."/>
            <person name="Ishii Y."/>
            <person name="Nakamura S."/>
            <person name="Hazama M."/>
            <person name="Nishine T."/>
            <person name="Harada A."/>
            <person name="Yamamoto R."/>
            <person name="Matsumoto H."/>
            <person name="Sakaguchi S."/>
            <person name="Ikegami T."/>
            <person name="Kashiwagi K."/>
            <person name="Fujiwake S."/>
            <person name="Inoue K."/>
            <person name="Togawa Y."/>
            <person name="Izawa M."/>
            <person name="Ohara E."/>
            <person name="Watahiki M."/>
            <person name="Yoneda Y."/>
            <person name="Ishikawa T."/>
            <person name="Ozawa K."/>
            <person name="Tanaka T."/>
            <person name="Matsuura S."/>
            <person name="Kawai J."/>
            <person name="Okazaki Y."/>
            <person name="Muramatsu M."/>
            <person name="Inoue Y."/>
            <person name="Kira A."/>
            <person name="Hayashizaki Y."/>
        </authorList>
    </citation>
    <scope>NUCLEOTIDE SEQUENCE</scope>
    <source>
        <strain evidence="4">C57BL/6J</strain>
        <tissue evidence="4">Testis</tissue>
    </source>
</reference>
<dbReference type="MGI" id="MGI:1921682">
    <property type="gene designation" value="Fam90a1b"/>
</dbReference>
<evidence type="ECO:0000313" key="6">
    <source>
        <dbReference type="MGI" id="MGI:1921682"/>
    </source>
</evidence>
<dbReference type="RefSeq" id="XP_030107326.1">
    <property type="nucleotide sequence ID" value="XM_030251466.1"/>
</dbReference>
<dbReference type="RefSeq" id="XP_030107332.1">
    <property type="nucleotide sequence ID" value="XM_030251472.1"/>
</dbReference>
<dbReference type="CTD" id="631145"/>
<keyword evidence="7" id="KW-1185">Reference proteome</keyword>
<reference evidence="4" key="1">
    <citation type="journal article" date="1999" name="Methods Enzymol.">
        <title>High-efficiency full-length cDNA cloning.</title>
        <authorList>
            <person name="Carninci P."/>
            <person name="Hayashizaki Y."/>
        </authorList>
    </citation>
    <scope>NUCLEOTIDE SEQUENCE</scope>
    <source>
        <strain evidence="4">C57BL/6J</strain>
        <tissue evidence="4">Testis</tissue>
    </source>
</reference>
<dbReference type="GeneID" id="631145"/>
<dbReference type="InterPro" id="IPR041670">
    <property type="entry name" value="Znf-CCHC_6"/>
</dbReference>
<dbReference type="VEuPathDB" id="HostDB:ENSMUSG00000043549"/>
<dbReference type="PaxDb" id="10090-ENSMUSP00000043958"/>
<dbReference type="Pfam" id="PF15288">
    <property type="entry name" value="zf-CCHC_6"/>
    <property type="match status" value="1"/>
</dbReference>
<dbReference type="Bgee" id="ENSMUSG00000043549">
    <property type="expression patterns" value="Expressed in placenta labyrinth and 20 other cell types or tissues"/>
</dbReference>
<reference evidence="4" key="8">
    <citation type="journal article" date="2005" name="Science">
        <title>Antisense Transcription in the Mammalian Transcriptome.</title>
        <authorList>
            <consortium name="RIKEN Genome Exploration Research Group and Genome Science Group (Genome Network Project Core Group) and the FANTOM Consortium"/>
        </authorList>
    </citation>
    <scope>NUCLEOTIDE SEQUENCE</scope>
    <source>
        <strain evidence="4">C57BL/6J</strain>
        <tissue evidence="4">Testis</tissue>
    </source>
</reference>
<proteinExistence type="evidence at transcript level"/>
<dbReference type="InterPro" id="IPR039213">
    <property type="entry name" value="FAM90"/>
</dbReference>
<dbReference type="ExpressionAtlas" id="Q9D4F3">
    <property type="expression patterns" value="baseline and differential"/>
</dbReference>
<dbReference type="PhosphoSitePlus" id="Q9D4F3"/>
<sequence length="419" mass="47670">MDTSSDKNMESQSAENQKEPAAQRRPPPEENPRVKCRDCGAFGHTVRSRKCPIKCWDGAKAPLPLGVKKEKENRDPKKKPQNPQSPEPETEAEREERERLEKRKKALVLRFPKKPPEKKPPSWKDTTHSGDYLRRPSRPAFICINRKLFLSDTQDSMQADEKSDGQPYHTAPSTEDTDIIFPLEEEKCQTWDVLSEPKTASGHSDEDPAVGENPTDQSIEYCFYPVPEDTFQVQEMDCMLNMQSEDQHTDEDKHSHLYSAAHTDSQDAQDAELSFKVTGEVHTQVIQNSTKRFRLSFYQTPKKSTKRPMLDASHPVPCCSTSSVEPTGLPEGANVEQQPPHNTALLNFTQPYTEFHHPLASHVPVQPLRMVFTRLKNDCWSSKILETSSYYISKKKITPGKISLFLKRSGGPSSWVPRK</sequence>
<evidence type="ECO:0000259" key="3">
    <source>
        <dbReference type="Pfam" id="PF15288"/>
    </source>
</evidence>
<dbReference type="OrthoDB" id="9623814at2759"/>
<reference evidence="5 7" key="9">
    <citation type="journal article" date="2009" name="PLoS Biol.">
        <title>Lineage-specific biology revealed by a finished genome assembly of the mouse.</title>
        <authorList>
            <consortium name="Mouse Genome Sequencing Consortium"/>
            <person name="Church D.M."/>
            <person name="Goodstadt L."/>
            <person name="Hillier L.W."/>
            <person name="Zody M.C."/>
            <person name="Goldstein S."/>
            <person name="She X."/>
            <person name="Bult C.J."/>
            <person name="Agarwala R."/>
            <person name="Cherry J.L."/>
            <person name="DiCuccio M."/>
            <person name="Hlavina W."/>
            <person name="Kapustin Y."/>
            <person name="Meric P."/>
            <person name="Maglott D."/>
            <person name="Birtle Z."/>
            <person name="Marques A.C."/>
            <person name="Graves T."/>
            <person name="Zhou S."/>
            <person name="Teague B."/>
            <person name="Potamousis K."/>
            <person name="Churas C."/>
            <person name="Place M."/>
            <person name="Herschleb J."/>
            <person name="Runnheim R."/>
            <person name="Forrest D."/>
            <person name="Amos-Landgraf J."/>
            <person name="Schwartz D.C."/>
            <person name="Cheng Z."/>
            <person name="Lindblad-Toh K."/>
            <person name="Eichler E.E."/>
            <person name="Ponting C.P."/>
        </authorList>
    </citation>
    <scope>NUCLEOTIDE SEQUENCE [LARGE SCALE GENOMIC DNA]</scope>
    <source>
        <strain evidence="5 7">C57BL/6J</strain>
    </source>
</reference>
<dbReference type="Ensembl" id="ENSMUST00000113903.8">
    <property type="protein sequence ID" value="ENSMUSP00000109536.2"/>
    <property type="gene ID" value="ENSMUSG00000043549.14"/>
</dbReference>
<evidence type="ECO:0000313" key="5">
    <source>
        <dbReference type="Ensembl" id="ENSMUSP00000043958.6"/>
    </source>
</evidence>